<keyword evidence="6" id="KW-0441">Lipid A biosynthesis</keyword>
<evidence type="ECO:0000256" key="1">
    <source>
        <dbReference type="ARBA" id="ARBA00001947"/>
    </source>
</evidence>
<dbReference type="PANTHER" id="PTHR33694:SF1">
    <property type="entry name" value="UDP-3-O-ACYL-N-ACETYLGLUCOSAMINE DEACETYLASE 1, MITOCHONDRIAL-RELATED"/>
    <property type="match status" value="1"/>
</dbReference>
<reference evidence="12 13" key="1">
    <citation type="submission" date="2023-07" db="EMBL/GenBank/DDBJ databases">
        <title>Genomic Encyclopedia of Type Strains, Phase IV (KMG-IV): sequencing the most valuable type-strain genomes for metagenomic binning, comparative biology and taxonomic classification.</title>
        <authorList>
            <person name="Goeker M."/>
        </authorList>
    </citation>
    <scope>NUCLEOTIDE SEQUENCE [LARGE SCALE GENOMIC DNA]</scope>
    <source>
        <strain evidence="12 13">DSM 19562</strain>
    </source>
</reference>
<comment type="cofactor">
    <cofactor evidence="1">
        <name>Zn(2+)</name>
        <dbReference type="ChEBI" id="CHEBI:29105"/>
    </cofactor>
</comment>
<keyword evidence="8 12" id="KW-0378">Hydrolase</keyword>
<dbReference type="Gene3D" id="3.30.1700.10">
    <property type="entry name" value="lpxc deacetylase, domain 2"/>
    <property type="match status" value="1"/>
</dbReference>
<dbReference type="InterPro" id="IPR011334">
    <property type="entry name" value="UDP-acyl_GlcNac_deAcase_C"/>
</dbReference>
<evidence type="ECO:0000313" key="13">
    <source>
        <dbReference type="Proteomes" id="UP001236369"/>
    </source>
</evidence>
<name>A0ABU0HHZ7_9HYPH</name>
<accession>A0ABU0HHZ7</accession>
<evidence type="ECO:0000256" key="7">
    <source>
        <dbReference type="ARBA" id="ARBA00022723"/>
    </source>
</evidence>
<keyword evidence="7" id="KW-0479">Metal-binding</keyword>
<evidence type="ECO:0000256" key="2">
    <source>
        <dbReference type="ARBA" id="ARBA00002923"/>
    </source>
</evidence>
<proteinExistence type="predicted"/>
<evidence type="ECO:0000313" key="12">
    <source>
        <dbReference type="EMBL" id="MDQ0441954.1"/>
    </source>
</evidence>
<dbReference type="EC" id="3.5.1.108" evidence="4"/>
<evidence type="ECO:0000256" key="5">
    <source>
        <dbReference type="ARBA" id="ARBA00022516"/>
    </source>
</evidence>
<evidence type="ECO:0000256" key="8">
    <source>
        <dbReference type="ARBA" id="ARBA00022801"/>
    </source>
</evidence>
<keyword evidence="9" id="KW-0862">Zinc</keyword>
<evidence type="ECO:0000256" key="6">
    <source>
        <dbReference type="ARBA" id="ARBA00022556"/>
    </source>
</evidence>
<dbReference type="InterPro" id="IPR015870">
    <property type="entry name" value="UDP-acyl_N-AcGlcN_deAcase_N"/>
</dbReference>
<comment type="catalytic activity">
    <reaction evidence="11">
        <text>a UDP-3-O-[(3R)-3-hydroxyacyl]-N-acetyl-alpha-D-glucosamine + H2O = a UDP-3-O-[(3R)-3-hydroxyacyl]-alpha-D-glucosamine + acetate</text>
        <dbReference type="Rhea" id="RHEA:67816"/>
        <dbReference type="ChEBI" id="CHEBI:15377"/>
        <dbReference type="ChEBI" id="CHEBI:30089"/>
        <dbReference type="ChEBI" id="CHEBI:137740"/>
        <dbReference type="ChEBI" id="CHEBI:173225"/>
        <dbReference type="EC" id="3.5.1.108"/>
    </reaction>
</comment>
<dbReference type="SUPFAM" id="SSF54211">
    <property type="entry name" value="Ribosomal protein S5 domain 2-like"/>
    <property type="match status" value="2"/>
</dbReference>
<dbReference type="InterPro" id="IPR004463">
    <property type="entry name" value="UDP-acyl_GlcNac_deAcase"/>
</dbReference>
<sequence length="237" mass="26005">MDIPAQWHHQHRQPACTALRAEGVLVRTVEHLLASLYALGIDNAVAEIDAEELPIFDGSAVPWCEGIVGVGRNVQERPVRTLRVMRPVSVVDRHRRLSIGPGRGLTVSAHIALAHLGPFDWHGRIDADDFAESIAPARSFGRFIRVMAGRSYGFITRRPLLQGCGTGSAALLLGKRVIGGLRMSDELVRHRVLDIVGDLALAGYPVEGHVIAEHTCHDLNHALVAVLMRDREAWELV</sequence>
<gene>
    <name evidence="12" type="ORF">QO016_001437</name>
</gene>
<evidence type="ECO:0000256" key="10">
    <source>
        <dbReference type="ARBA" id="ARBA00023098"/>
    </source>
</evidence>
<comment type="function">
    <text evidence="2">Catalyzes the hydrolysis of UDP-3-O-myristoyl-N-acetylglucosamine to form UDP-3-O-myristoylglucosamine and acetate, the committed step in lipid A biosynthesis.</text>
</comment>
<dbReference type="InterPro" id="IPR020568">
    <property type="entry name" value="Ribosomal_Su5_D2-typ_SF"/>
</dbReference>
<evidence type="ECO:0000256" key="4">
    <source>
        <dbReference type="ARBA" id="ARBA00012745"/>
    </source>
</evidence>
<keyword evidence="5" id="KW-0444">Lipid biosynthesis</keyword>
<keyword evidence="13" id="KW-1185">Reference proteome</keyword>
<evidence type="ECO:0000256" key="11">
    <source>
        <dbReference type="ARBA" id="ARBA00024535"/>
    </source>
</evidence>
<dbReference type="GO" id="GO:0103117">
    <property type="term" value="F:UDP-3-O-acyl-N-acetylglucosamine deacetylase activity"/>
    <property type="evidence" value="ECO:0007669"/>
    <property type="project" value="UniProtKB-EC"/>
</dbReference>
<dbReference type="EMBL" id="JAUSVV010000002">
    <property type="protein sequence ID" value="MDQ0441954.1"/>
    <property type="molecule type" value="Genomic_DNA"/>
</dbReference>
<comment type="pathway">
    <text evidence="3">Glycolipid biosynthesis; lipid IV(A) biosynthesis; lipid IV(A) from (3R)-3-hydroxytetradecanoyl-[acyl-carrier-protein] and UDP-N-acetyl-alpha-D-glucosamine: step 2/6.</text>
</comment>
<dbReference type="Pfam" id="PF03331">
    <property type="entry name" value="LpxC"/>
    <property type="match status" value="1"/>
</dbReference>
<organism evidence="12 13">
    <name type="scientific">Methylobacterium persicinum</name>
    <dbReference type="NCBI Taxonomy" id="374426"/>
    <lineage>
        <taxon>Bacteria</taxon>
        <taxon>Pseudomonadati</taxon>
        <taxon>Pseudomonadota</taxon>
        <taxon>Alphaproteobacteria</taxon>
        <taxon>Hyphomicrobiales</taxon>
        <taxon>Methylobacteriaceae</taxon>
        <taxon>Methylobacterium</taxon>
    </lineage>
</organism>
<keyword evidence="10" id="KW-0443">Lipid metabolism</keyword>
<protein>
    <recommendedName>
        <fullName evidence="4">UDP-3-O-acyl-N-acetylglucosamine deacetylase</fullName>
        <ecNumber evidence="4">3.5.1.108</ecNumber>
    </recommendedName>
</protein>
<evidence type="ECO:0000256" key="9">
    <source>
        <dbReference type="ARBA" id="ARBA00022833"/>
    </source>
</evidence>
<dbReference type="Proteomes" id="UP001236369">
    <property type="component" value="Unassembled WGS sequence"/>
</dbReference>
<dbReference type="PANTHER" id="PTHR33694">
    <property type="entry name" value="UDP-3-O-ACYL-N-ACETYLGLUCOSAMINE DEACETYLASE 1, MITOCHONDRIAL-RELATED"/>
    <property type="match status" value="1"/>
</dbReference>
<evidence type="ECO:0000256" key="3">
    <source>
        <dbReference type="ARBA" id="ARBA00005002"/>
    </source>
</evidence>
<comment type="caution">
    <text evidence="12">The sequence shown here is derived from an EMBL/GenBank/DDBJ whole genome shotgun (WGS) entry which is preliminary data.</text>
</comment>
<dbReference type="Gene3D" id="3.30.230.20">
    <property type="entry name" value="lpxc deacetylase, domain 1"/>
    <property type="match status" value="1"/>
</dbReference>